<evidence type="ECO:0000313" key="6">
    <source>
        <dbReference type="Proteomes" id="UP000620075"/>
    </source>
</evidence>
<sequence length="419" mass="44785">MTRRWTSRGAVFVLVALLVAACGGSSAGGGGTDTSPIKVGYLVPLTGGFASNGKNEQNGFNLGLHDFGDTINGRKIATTYLDTQADPNVALSQARQLIDNQKIDVLQGPLAANEIAAVAAYSGPKGVPTDDLSMCSAIQLDYYAKFGNGFSSGWSCNQPAIMAAKYALENLHWKHIVTIGQDFSFGWLVVGGFADAFRAGGGTIDKFLWAPNTTSDFSPYVSQIPTSGIDGVYAELSGATAVRFTSAYKQFGLKGKTPLLGITQLTDYSSLPSEDPAAILGVQTGAQYCDGIDTPENKKFTEEYKAQYGVYPGYYSDAGYAKARLLVAALQKVNGVTKDKKALIKAMKTTPIVAARGPVRLSPTGFSPIQNTYMCEVKQVGSDLRNVPIKTYTNVQPWGTLSEAKWRDSFKKYSASRPT</sequence>
<gene>
    <name evidence="5" type="ORF">JF888_15435</name>
</gene>
<dbReference type="Gene3D" id="3.40.50.2300">
    <property type="match status" value="2"/>
</dbReference>
<organism evidence="5 6">
    <name type="scientific">Candidatus Dormiibacter inghamiae</name>
    <dbReference type="NCBI Taxonomy" id="3127013"/>
    <lineage>
        <taxon>Bacteria</taxon>
        <taxon>Bacillati</taxon>
        <taxon>Candidatus Dormiibacterota</taxon>
        <taxon>Candidatus Dormibacteria</taxon>
        <taxon>Candidatus Dormibacterales</taxon>
        <taxon>Candidatus Dormibacteraceae</taxon>
        <taxon>Candidatus Dormiibacter</taxon>
    </lineage>
</organism>
<dbReference type="RefSeq" id="WP_338182373.1">
    <property type="nucleotide sequence ID" value="NZ_JAEKNQ010000059.1"/>
</dbReference>
<dbReference type="PANTHER" id="PTHR30483:SF6">
    <property type="entry name" value="PERIPLASMIC BINDING PROTEIN OF ABC TRANSPORTER FOR NATURAL AMINO ACIDS"/>
    <property type="match status" value="1"/>
</dbReference>
<evidence type="ECO:0000256" key="3">
    <source>
        <dbReference type="SAM" id="SignalP"/>
    </source>
</evidence>
<evidence type="ECO:0000259" key="4">
    <source>
        <dbReference type="Pfam" id="PF13458"/>
    </source>
</evidence>
<dbReference type="AlphaFoldDB" id="A0A934KJD8"/>
<dbReference type="Pfam" id="PF13458">
    <property type="entry name" value="Peripla_BP_6"/>
    <property type="match status" value="1"/>
</dbReference>
<dbReference type="InterPro" id="IPR028082">
    <property type="entry name" value="Peripla_BP_I"/>
</dbReference>
<feature type="chain" id="PRO_5037207448" evidence="3">
    <location>
        <begin position="28"/>
        <end position="419"/>
    </location>
</feature>
<protein>
    <submittedName>
        <fullName evidence="5">Penicillin-binding protein activator</fullName>
    </submittedName>
</protein>
<keyword evidence="2 3" id="KW-0732">Signal</keyword>
<name>A0A934KJD8_9BACT</name>
<dbReference type="EMBL" id="JAEKNQ010000059">
    <property type="protein sequence ID" value="MBJ7604547.1"/>
    <property type="molecule type" value="Genomic_DNA"/>
</dbReference>
<dbReference type="Proteomes" id="UP000620075">
    <property type="component" value="Unassembled WGS sequence"/>
</dbReference>
<dbReference type="PROSITE" id="PS51257">
    <property type="entry name" value="PROKAR_LIPOPROTEIN"/>
    <property type="match status" value="1"/>
</dbReference>
<evidence type="ECO:0000313" key="5">
    <source>
        <dbReference type="EMBL" id="MBJ7604547.1"/>
    </source>
</evidence>
<comment type="similarity">
    <text evidence="1">Belongs to the leucine-binding protein family.</text>
</comment>
<feature type="domain" description="Leucine-binding protein" evidence="4">
    <location>
        <begin position="36"/>
        <end position="378"/>
    </location>
</feature>
<reference evidence="5 6" key="1">
    <citation type="submission" date="2020-10" db="EMBL/GenBank/DDBJ databases">
        <title>Ca. Dormibacterota MAGs.</title>
        <authorList>
            <person name="Montgomery K."/>
        </authorList>
    </citation>
    <scope>NUCLEOTIDE SEQUENCE [LARGE SCALE GENOMIC DNA]</scope>
    <source>
        <strain evidence="5">SC8811_S16_3</strain>
    </source>
</reference>
<dbReference type="InterPro" id="IPR028081">
    <property type="entry name" value="Leu-bd"/>
</dbReference>
<evidence type="ECO:0000256" key="1">
    <source>
        <dbReference type="ARBA" id="ARBA00010062"/>
    </source>
</evidence>
<dbReference type="SUPFAM" id="SSF53822">
    <property type="entry name" value="Periplasmic binding protein-like I"/>
    <property type="match status" value="1"/>
</dbReference>
<dbReference type="PANTHER" id="PTHR30483">
    <property type="entry name" value="LEUCINE-SPECIFIC-BINDING PROTEIN"/>
    <property type="match status" value="1"/>
</dbReference>
<accession>A0A934KJD8</accession>
<proteinExistence type="inferred from homology"/>
<feature type="signal peptide" evidence="3">
    <location>
        <begin position="1"/>
        <end position="27"/>
    </location>
</feature>
<evidence type="ECO:0000256" key="2">
    <source>
        <dbReference type="ARBA" id="ARBA00022729"/>
    </source>
</evidence>
<comment type="caution">
    <text evidence="5">The sequence shown here is derived from an EMBL/GenBank/DDBJ whole genome shotgun (WGS) entry which is preliminary data.</text>
</comment>
<dbReference type="InterPro" id="IPR051010">
    <property type="entry name" value="BCAA_transport"/>
</dbReference>